<protein>
    <submittedName>
        <fullName evidence="2">Uncharacterized protein</fullName>
    </submittedName>
</protein>
<keyword evidence="1" id="KW-1133">Transmembrane helix</keyword>
<evidence type="ECO:0000313" key="3">
    <source>
        <dbReference type="Proteomes" id="UP000243723"/>
    </source>
</evidence>
<evidence type="ECO:0000256" key="1">
    <source>
        <dbReference type="SAM" id="Phobius"/>
    </source>
</evidence>
<keyword evidence="3" id="KW-1185">Reference proteome</keyword>
<organism evidence="2 3">
    <name type="scientific">Elsinoe australis</name>
    <dbReference type="NCBI Taxonomy" id="40998"/>
    <lineage>
        <taxon>Eukaryota</taxon>
        <taxon>Fungi</taxon>
        <taxon>Dikarya</taxon>
        <taxon>Ascomycota</taxon>
        <taxon>Pezizomycotina</taxon>
        <taxon>Dothideomycetes</taxon>
        <taxon>Dothideomycetidae</taxon>
        <taxon>Myriangiales</taxon>
        <taxon>Elsinoaceae</taxon>
        <taxon>Elsinoe</taxon>
    </lineage>
</organism>
<accession>A0A2P8AA07</accession>
<sequence>MEPGTIAWLLKKDDIDQAIRAGIQIEQGDNPFDHPILVTDVEGSLVSFLTCSTFGKRHLEDAKKPHYHRDYVFIAHHGRSFAYTASYRSAKSAVMTVELQENKSMRDPTYIKISKVYRLDKQAIKPCWDGPFELKSEHWQRLQAMLSQLGSTSHQRPSVKVIKQRALPQPEDTHTLLNPSRYPVPTRPIDYDAARVIIPALPSTGLTLSRESVRRYGTVHTPTHTTHLVKGAVTESNHVRDNAQLECQQYRHLRGTNRRNTMSGSPCSLVISTTLGGLLVFFILLSAGLYALTQKGLSALKLDALRTFLRD</sequence>
<feature type="transmembrane region" description="Helical" evidence="1">
    <location>
        <begin position="269"/>
        <end position="292"/>
    </location>
</feature>
<dbReference type="AlphaFoldDB" id="A0A2P8AA07"/>
<reference evidence="2 3" key="1">
    <citation type="submission" date="2017-05" db="EMBL/GenBank/DDBJ databases">
        <title>Draft genome sequence of Elsinoe australis.</title>
        <authorList>
            <person name="Cheng Q."/>
        </authorList>
    </citation>
    <scope>NUCLEOTIDE SEQUENCE [LARGE SCALE GENOMIC DNA]</scope>
    <source>
        <strain evidence="2 3">NL1</strain>
    </source>
</reference>
<name>A0A2P8AA07_9PEZI</name>
<keyword evidence="1" id="KW-0812">Transmembrane</keyword>
<comment type="caution">
    <text evidence="2">The sequence shown here is derived from an EMBL/GenBank/DDBJ whole genome shotgun (WGS) entry which is preliminary data.</text>
</comment>
<dbReference type="EMBL" id="NHZQ01000050">
    <property type="protein sequence ID" value="PSK57288.1"/>
    <property type="molecule type" value="Genomic_DNA"/>
</dbReference>
<keyword evidence="1" id="KW-0472">Membrane</keyword>
<proteinExistence type="predicted"/>
<dbReference type="OrthoDB" id="3775889at2759"/>
<dbReference type="Proteomes" id="UP000243723">
    <property type="component" value="Unassembled WGS sequence"/>
</dbReference>
<evidence type="ECO:0000313" key="2">
    <source>
        <dbReference type="EMBL" id="PSK57288.1"/>
    </source>
</evidence>
<gene>
    <name evidence="2" type="ORF">B9Z65_430</name>
</gene>